<evidence type="ECO:0000256" key="6">
    <source>
        <dbReference type="ARBA" id="ARBA00025513"/>
    </source>
</evidence>
<keyword evidence="8" id="KW-0175">Coiled coil</keyword>
<dbReference type="GO" id="GO:0035267">
    <property type="term" value="C:NuA4 histone acetyltransferase complex"/>
    <property type="evidence" value="ECO:0007669"/>
    <property type="project" value="InterPro"/>
</dbReference>
<dbReference type="EMBL" id="KQ964248">
    <property type="protein sequence ID" value="KXJ92744.1"/>
    <property type="molecule type" value="Genomic_DNA"/>
</dbReference>
<dbReference type="PANTHER" id="PTHR14898">
    <property type="entry name" value="ENHANCER OF POLYCOMB"/>
    <property type="match status" value="1"/>
</dbReference>
<evidence type="ECO:0000259" key="10">
    <source>
        <dbReference type="Pfam" id="PF10513"/>
    </source>
</evidence>
<comment type="similarity">
    <text evidence="2 7">Belongs to the enhancer of polycomb family.</text>
</comment>
<protein>
    <recommendedName>
        <fullName evidence="7">Enhancer of polycomb-like protein</fullName>
    </recommendedName>
</protein>
<dbReference type="Pfam" id="PF10513">
    <property type="entry name" value="EPL1"/>
    <property type="match status" value="1"/>
</dbReference>
<feature type="coiled-coil region" evidence="8">
    <location>
        <begin position="259"/>
        <end position="297"/>
    </location>
</feature>
<dbReference type="AlphaFoldDB" id="A0A136J6F2"/>
<comment type="subcellular location">
    <subcellularLocation>
        <location evidence="1 7">Nucleus</location>
    </subcellularLocation>
</comment>
<evidence type="ECO:0000256" key="4">
    <source>
        <dbReference type="ARBA" id="ARBA00023163"/>
    </source>
</evidence>
<evidence type="ECO:0000256" key="2">
    <source>
        <dbReference type="ARBA" id="ARBA00008035"/>
    </source>
</evidence>
<dbReference type="InterPro" id="IPR024943">
    <property type="entry name" value="Enhancer_polycomb"/>
</dbReference>
<feature type="region of interest" description="Disordered" evidence="9">
    <location>
        <begin position="547"/>
        <end position="607"/>
    </location>
</feature>
<keyword evidence="5 7" id="KW-0539">Nucleus</keyword>
<dbReference type="InParanoid" id="A0A136J6F2"/>
<dbReference type="InterPro" id="IPR019542">
    <property type="entry name" value="Enhancer_polycomb-like_N"/>
</dbReference>
<feature type="region of interest" description="Disordered" evidence="9">
    <location>
        <begin position="312"/>
        <end position="353"/>
    </location>
</feature>
<evidence type="ECO:0000256" key="1">
    <source>
        <dbReference type="ARBA" id="ARBA00004123"/>
    </source>
</evidence>
<name>A0A136J6F2_9PEZI</name>
<dbReference type="Proteomes" id="UP000070501">
    <property type="component" value="Unassembled WGS sequence"/>
</dbReference>
<feature type="region of interest" description="Disordered" evidence="9">
    <location>
        <begin position="407"/>
        <end position="427"/>
    </location>
</feature>
<proteinExistence type="inferred from homology"/>
<feature type="region of interest" description="Disordered" evidence="9">
    <location>
        <begin position="480"/>
        <end position="517"/>
    </location>
</feature>
<dbReference type="GO" id="GO:0006357">
    <property type="term" value="P:regulation of transcription by RNA polymerase II"/>
    <property type="evidence" value="ECO:0007669"/>
    <property type="project" value="InterPro"/>
</dbReference>
<dbReference type="OrthoDB" id="435275at2759"/>
<organism evidence="11 12">
    <name type="scientific">Microdochium bolleyi</name>
    <dbReference type="NCBI Taxonomy" id="196109"/>
    <lineage>
        <taxon>Eukaryota</taxon>
        <taxon>Fungi</taxon>
        <taxon>Dikarya</taxon>
        <taxon>Ascomycota</taxon>
        <taxon>Pezizomycotina</taxon>
        <taxon>Sordariomycetes</taxon>
        <taxon>Xylariomycetidae</taxon>
        <taxon>Xylariales</taxon>
        <taxon>Microdochiaceae</taxon>
        <taxon>Microdochium</taxon>
    </lineage>
</organism>
<comment type="function">
    <text evidence="6">Component of the NuA4 histone acetyltransferase complex which is involved in transcriptional activation of selected genes principally by acetylation of nucleosomal histone H4 and H2A. The NuA4 complex is also involved in DNA repair. Involved in gene silencing by neighboring heterochromatin, blockage of the silencing spreading along the chromosome, and required for cell cycle progression through G2/M.</text>
</comment>
<evidence type="ECO:0000256" key="8">
    <source>
        <dbReference type="SAM" id="Coils"/>
    </source>
</evidence>
<dbReference type="STRING" id="196109.A0A136J6F2"/>
<accession>A0A136J6F2</accession>
<evidence type="ECO:0000313" key="12">
    <source>
        <dbReference type="Proteomes" id="UP000070501"/>
    </source>
</evidence>
<keyword evidence="4 7" id="KW-0804">Transcription</keyword>
<feature type="compositionally biased region" description="Polar residues" evidence="9">
    <location>
        <begin position="411"/>
        <end position="425"/>
    </location>
</feature>
<feature type="compositionally biased region" description="Low complexity" evidence="9">
    <location>
        <begin position="557"/>
        <end position="582"/>
    </location>
</feature>
<sequence>MAAVIAANRRVRVKKLNAKTLLPILREDQVDPSEYESLTTESQIATGVEQAEENEVHLQAALKGNGVAVTNEIPVPPPTKSDASYDELYPNNYVEPRNYLKFSETVEDTLGTLGPEAPYYMTTEDDLWLKKHNTKRPKKDQLSEDDFELIMEVFEYTSKEQAPFAAVDGTAVAYEPMLVEFERLKGIINPKVIQAHGKITYEHWKEQKRIAGNKSLQPQLKFETHQERDDMDPYVCFRRREVRQTRKTRARDNQVAEKLKRLRSELEDGRRLVQFALRREELKRDMLKQDRAVFEKRAWLKQVKLRLNIKGDDDDLINSRPQKRPRTEAAQPRSGPPTQLRIQVRTDGKAVEQPDLTLLSDKLAEKENELKADIELKMQNHKKWNMNHVDLTSKPLPPPQVEQEAAFRPAKTQQLMTPPASSASDSMEIDEAPKPQVVKEAPAPFVFTGIPSDSDSEEEEMYAFRRRVGRGGRLWVDRRPLRTGLRSPPREMNSGKSDQWKYDQDDDDEGDVPPSYDIDAYSMRQMKFRSTIPIPIPTFTRRQAEAGTLQSAVHNRQALAQSQAQGQSPAQAIAARAQAQTAHGPASSPPKAISSQSPPAPAVKTST</sequence>
<evidence type="ECO:0000256" key="7">
    <source>
        <dbReference type="RuleBase" id="RU361124"/>
    </source>
</evidence>
<keyword evidence="3 7" id="KW-0805">Transcription regulation</keyword>
<keyword evidence="12" id="KW-1185">Reference proteome</keyword>
<evidence type="ECO:0000313" key="11">
    <source>
        <dbReference type="EMBL" id="KXJ92744.1"/>
    </source>
</evidence>
<evidence type="ECO:0000256" key="9">
    <source>
        <dbReference type="SAM" id="MobiDB-lite"/>
    </source>
</evidence>
<evidence type="ECO:0000256" key="5">
    <source>
        <dbReference type="ARBA" id="ARBA00023242"/>
    </source>
</evidence>
<reference evidence="12" key="1">
    <citation type="submission" date="2016-02" db="EMBL/GenBank/DDBJ databases">
        <title>Draft genome sequence of Microdochium bolleyi, a fungal endophyte of beachgrass.</title>
        <authorList>
            <consortium name="DOE Joint Genome Institute"/>
            <person name="David A.S."/>
            <person name="May G."/>
            <person name="Haridas S."/>
            <person name="Lim J."/>
            <person name="Wang M."/>
            <person name="Labutti K."/>
            <person name="Lipzen A."/>
            <person name="Barry K."/>
            <person name="Grigoriev I.V."/>
        </authorList>
    </citation>
    <scope>NUCLEOTIDE SEQUENCE [LARGE SCALE GENOMIC DNA]</scope>
    <source>
        <strain evidence="12">J235TASD1</strain>
    </source>
</reference>
<gene>
    <name evidence="11" type="ORF">Micbo1qcDRAFT_160547</name>
</gene>
<feature type="domain" description="Enhancer of polycomb-like N-terminal" evidence="10">
    <location>
        <begin position="12"/>
        <end position="156"/>
    </location>
</feature>
<evidence type="ECO:0000256" key="3">
    <source>
        <dbReference type="ARBA" id="ARBA00023015"/>
    </source>
</evidence>
<dbReference type="GO" id="GO:0005634">
    <property type="term" value="C:nucleus"/>
    <property type="evidence" value="ECO:0007669"/>
    <property type="project" value="UniProtKB-SubCell"/>
</dbReference>